<evidence type="ECO:0000256" key="3">
    <source>
        <dbReference type="ARBA" id="ARBA00023237"/>
    </source>
</evidence>
<evidence type="ECO:0000256" key="1">
    <source>
        <dbReference type="ARBA" id="ARBA00004442"/>
    </source>
</evidence>
<dbReference type="Pfam" id="PF00691">
    <property type="entry name" value="OmpA"/>
    <property type="match status" value="1"/>
</dbReference>
<sequence length="156" mass="16753">MFQSAKILKILGTTLALSVIAGCVEQASPPPPQYSAENGPELAGAWYQIYFDTNKIDINKRGQMIVTNVATVVLNNDATRVTVIGKTDRVGSPTDNMALSQRRADQVRDALITAGVPSTLIDTSWTGEAKQEVATANGEADTRNRVVDITVIKLAH</sequence>
<dbReference type="InterPro" id="IPR006664">
    <property type="entry name" value="OMP_bac"/>
</dbReference>
<dbReference type="InterPro" id="IPR050330">
    <property type="entry name" value="Bact_OuterMem_StrucFunc"/>
</dbReference>
<feature type="signal peptide" evidence="5">
    <location>
        <begin position="1"/>
        <end position="21"/>
    </location>
</feature>
<keyword evidence="8" id="KW-1185">Reference proteome</keyword>
<dbReference type="EMBL" id="PIUM01000024">
    <property type="protein sequence ID" value="PKU23047.1"/>
    <property type="molecule type" value="Genomic_DNA"/>
</dbReference>
<keyword evidence="2 4" id="KW-0472">Membrane</keyword>
<dbReference type="InterPro" id="IPR006665">
    <property type="entry name" value="OmpA-like"/>
</dbReference>
<evidence type="ECO:0000256" key="4">
    <source>
        <dbReference type="PROSITE-ProRule" id="PRU00473"/>
    </source>
</evidence>
<evidence type="ECO:0000256" key="5">
    <source>
        <dbReference type="SAM" id="SignalP"/>
    </source>
</evidence>
<feature type="chain" id="PRO_5014995090" description="OmpA-like domain-containing protein" evidence="5">
    <location>
        <begin position="22"/>
        <end position="156"/>
    </location>
</feature>
<organism evidence="7 8">
    <name type="scientific">Telmatospirillum siberiense</name>
    <dbReference type="NCBI Taxonomy" id="382514"/>
    <lineage>
        <taxon>Bacteria</taxon>
        <taxon>Pseudomonadati</taxon>
        <taxon>Pseudomonadota</taxon>
        <taxon>Alphaproteobacteria</taxon>
        <taxon>Rhodospirillales</taxon>
        <taxon>Rhodospirillaceae</taxon>
        <taxon>Telmatospirillum</taxon>
    </lineage>
</organism>
<dbReference type="OrthoDB" id="7352253at2"/>
<gene>
    <name evidence="7" type="ORF">CWS72_18610</name>
</gene>
<dbReference type="PROSITE" id="PS51123">
    <property type="entry name" value="OMPA_2"/>
    <property type="match status" value="1"/>
</dbReference>
<dbReference type="InterPro" id="IPR036737">
    <property type="entry name" value="OmpA-like_sf"/>
</dbReference>
<evidence type="ECO:0000313" key="8">
    <source>
        <dbReference type="Proteomes" id="UP000233293"/>
    </source>
</evidence>
<evidence type="ECO:0000313" key="7">
    <source>
        <dbReference type="EMBL" id="PKU23047.1"/>
    </source>
</evidence>
<name>A0A2N3PRL5_9PROT</name>
<dbReference type="RefSeq" id="WP_101252135.1">
    <property type="nucleotide sequence ID" value="NZ_PIUM01000024.1"/>
</dbReference>
<evidence type="ECO:0000259" key="6">
    <source>
        <dbReference type="PROSITE" id="PS51123"/>
    </source>
</evidence>
<dbReference type="Proteomes" id="UP000233293">
    <property type="component" value="Unassembled WGS sequence"/>
</dbReference>
<dbReference type="AlphaFoldDB" id="A0A2N3PRL5"/>
<evidence type="ECO:0000256" key="2">
    <source>
        <dbReference type="ARBA" id="ARBA00023136"/>
    </source>
</evidence>
<dbReference type="SUPFAM" id="SSF103088">
    <property type="entry name" value="OmpA-like"/>
    <property type="match status" value="1"/>
</dbReference>
<dbReference type="PROSITE" id="PS51257">
    <property type="entry name" value="PROKAR_LIPOPROTEIN"/>
    <property type="match status" value="1"/>
</dbReference>
<dbReference type="PANTHER" id="PTHR30329">
    <property type="entry name" value="STATOR ELEMENT OF FLAGELLAR MOTOR COMPLEX"/>
    <property type="match status" value="1"/>
</dbReference>
<dbReference type="PRINTS" id="PR01021">
    <property type="entry name" value="OMPADOMAIN"/>
</dbReference>
<comment type="caution">
    <text evidence="7">The sequence shown here is derived from an EMBL/GenBank/DDBJ whole genome shotgun (WGS) entry which is preliminary data.</text>
</comment>
<dbReference type="PANTHER" id="PTHR30329:SF21">
    <property type="entry name" value="LIPOPROTEIN YIAD-RELATED"/>
    <property type="match status" value="1"/>
</dbReference>
<feature type="domain" description="OmpA-like" evidence="6">
    <location>
        <begin position="38"/>
        <end position="155"/>
    </location>
</feature>
<accession>A0A2N3PRL5</accession>
<keyword evidence="3" id="KW-0998">Cell outer membrane</keyword>
<dbReference type="Gene3D" id="3.30.1330.60">
    <property type="entry name" value="OmpA-like domain"/>
    <property type="match status" value="1"/>
</dbReference>
<dbReference type="GO" id="GO:0009279">
    <property type="term" value="C:cell outer membrane"/>
    <property type="evidence" value="ECO:0007669"/>
    <property type="project" value="UniProtKB-SubCell"/>
</dbReference>
<dbReference type="InterPro" id="IPR006690">
    <property type="entry name" value="OMPA-like_CS"/>
</dbReference>
<comment type="subcellular location">
    <subcellularLocation>
        <location evidence="1">Cell outer membrane</location>
    </subcellularLocation>
</comment>
<proteinExistence type="predicted"/>
<keyword evidence="5" id="KW-0732">Signal</keyword>
<dbReference type="PROSITE" id="PS01068">
    <property type="entry name" value="OMPA_1"/>
    <property type="match status" value="1"/>
</dbReference>
<protein>
    <recommendedName>
        <fullName evidence="6">OmpA-like domain-containing protein</fullName>
    </recommendedName>
</protein>
<dbReference type="CDD" id="cd07185">
    <property type="entry name" value="OmpA_C-like"/>
    <property type="match status" value="1"/>
</dbReference>
<reference evidence="8" key="1">
    <citation type="submission" date="2017-12" db="EMBL/GenBank/DDBJ databases">
        <title>Draft genome sequence of Telmatospirillum siberiense 26-4b1T, an acidotolerant peatland alphaproteobacterium potentially involved in sulfur cycling.</title>
        <authorList>
            <person name="Hausmann B."/>
            <person name="Pjevac P."/>
            <person name="Schreck K."/>
            <person name="Herbold C.W."/>
            <person name="Daims H."/>
            <person name="Wagner M."/>
            <person name="Pester M."/>
            <person name="Loy A."/>
        </authorList>
    </citation>
    <scope>NUCLEOTIDE SEQUENCE [LARGE SCALE GENOMIC DNA]</scope>
    <source>
        <strain evidence="8">26-4b1</strain>
    </source>
</reference>